<evidence type="ECO:0000256" key="10">
    <source>
        <dbReference type="PIRSR" id="PIRSR634016-4"/>
    </source>
</evidence>
<dbReference type="InterPro" id="IPR050344">
    <property type="entry name" value="Peptidase_M1_aminopeptidases"/>
</dbReference>
<feature type="domain" description="Aminopeptidase N-like N-terminal" evidence="14">
    <location>
        <begin position="17"/>
        <end position="215"/>
    </location>
</feature>
<dbReference type="GO" id="GO:0016020">
    <property type="term" value="C:membrane"/>
    <property type="evidence" value="ECO:0007669"/>
    <property type="project" value="TreeGrafter"/>
</dbReference>
<comment type="similarity">
    <text evidence="1 11">Belongs to the peptidase M1 family.</text>
</comment>
<dbReference type="InterPro" id="IPR034016">
    <property type="entry name" value="M1_APN-typ"/>
</dbReference>
<proteinExistence type="inferred from homology"/>
<evidence type="ECO:0000256" key="3">
    <source>
        <dbReference type="ARBA" id="ARBA00022670"/>
    </source>
</evidence>
<feature type="domain" description="ERAP1-like C-terminal" evidence="13">
    <location>
        <begin position="561"/>
        <end position="872"/>
    </location>
</feature>
<dbReference type="InterPro" id="IPR024571">
    <property type="entry name" value="ERAP1-like_C_dom"/>
</dbReference>
<dbReference type="PANTHER" id="PTHR11533:SF171">
    <property type="entry name" value="AMINOPEPTIDASE"/>
    <property type="match status" value="1"/>
</dbReference>
<name>A0A2J6RKD4_HYAVF</name>
<feature type="binding site" evidence="9">
    <location>
        <position position="331"/>
    </location>
    <ligand>
        <name>Zn(2+)</name>
        <dbReference type="ChEBI" id="CHEBI:29105"/>
        <note>catalytic</note>
    </ligand>
</feature>
<dbReference type="STRING" id="1149755.A0A2J6RKD4"/>
<dbReference type="Proteomes" id="UP000235786">
    <property type="component" value="Unassembled WGS sequence"/>
</dbReference>
<evidence type="ECO:0000256" key="8">
    <source>
        <dbReference type="PIRSR" id="PIRSR634016-1"/>
    </source>
</evidence>
<dbReference type="InterPro" id="IPR001930">
    <property type="entry name" value="Peptidase_M1"/>
</dbReference>
<keyword evidence="3 11" id="KW-0645">Protease</keyword>
<dbReference type="InterPro" id="IPR027268">
    <property type="entry name" value="Peptidase_M4/M1_CTD_sf"/>
</dbReference>
<keyword evidence="5 11" id="KW-0378">Hydrolase</keyword>
<feature type="active site" description="Proton acceptor" evidence="8">
    <location>
        <position position="328"/>
    </location>
</feature>
<dbReference type="PRINTS" id="PR00756">
    <property type="entry name" value="ALADIPTASE"/>
</dbReference>
<feature type="site" description="Transition state stabilizer" evidence="10">
    <location>
        <position position="428"/>
    </location>
</feature>
<evidence type="ECO:0000256" key="2">
    <source>
        <dbReference type="ARBA" id="ARBA00022438"/>
    </source>
</evidence>
<evidence type="ECO:0000313" key="15">
    <source>
        <dbReference type="EMBL" id="PMD38949.1"/>
    </source>
</evidence>
<gene>
    <name evidence="15" type="ORF">L207DRAFT_530410</name>
</gene>
<organism evidence="15 16">
    <name type="scientific">Hyaloscypha variabilis (strain UAMH 11265 / GT02V1 / F)</name>
    <name type="common">Meliniomyces variabilis</name>
    <dbReference type="NCBI Taxonomy" id="1149755"/>
    <lineage>
        <taxon>Eukaryota</taxon>
        <taxon>Fungi</taxon>
        <taxon>Dikarya</taxon>
        <taxon>Ascomycota</taxon>
        <taxon>Pezizomycotina</taxon>
        <taxon>Leotiomycetes</taxon>
        <taxon>Helotiales</taxon>
        <taxon>Hyaloscyphaceae</taxon>
        <taxon>Hyaloscypha</taxon>
        <taxon>Hyaloscypha variabilis</taxon>
    </lineage>
</organism>
<dbReference type="Gene3D" id="1.25.50.20">
    <property type="match status" value="1"/>
</dbReference>
<dbReference type="GO" id="GO:0043171">
    <property type="term" value="P:peptide catabolic process"/>
    <property type="evidence" value="ECO:0007669"/>
    <property type="project" value="TreeGrafter"/>
</dbReference>
<dbReference type="FunFam" id="1.10.390.10:FF:000001">
    <property type="entry name" value="Aminopeptidase"/>
    <property type="match status" value="1"/>
</dbReference>
<dbReference type="GO" id="GO:0005737">
    <property type="term" value="C:cytoplasm"/>
    <property type="evidence" value="ECO:0007669"/>
    <property type="project" value="TreeGrafter"/>
</dbReference>
<evidence type="ECO:0000313" key="16">
    <source>
        <dbReference type="Proteomes" id="UP000235786"/>
    </source>
</evidence>
<dbReference type="GO" id="GO:0042277">
    <property type="term" value="F:peptide binding"/>
    <property type="evidence" value="ECO:0007669"/>
    <property type="project" value="TreeGrafter"/>
</dbReference>
<dbReference type="PANTHER" id="PTHR11533">
    <property type="entry name" value="PROTEASE M1 ZINC METALLOPROTEASE"/>
    <property type="match status" value="1"/>
</dbReference>
<feature type="binding site" evidence="9">
    <location>
        <position position="327"/>
    </location>
    <ligand>
        <name>Zn(2+)</name>
        <dbReference type="ChEBI" id="CHEBI:29105"/>
        <note>catalytic</note>
    </ligand>
</feature>
<dbReference type="Pfam" id="PF17900">
    <property type="entry name" value="Peptidase_M1_N"/>
    <property type="match status" value="1"/>
</dbReference>
<dbReference type="GO" id="GO:0006508">
    <property type="term" value="P:proteolysis"/>
    <property type="evidence" value="ECO:0007669"/>
    <property type="project" value="UniProtKB-KW"/>
</dbReference>
<evidence type="ECO:0000256" key="11">
    <source>
        <dbReference type="RuleBase" id="RU364040"/>
    </source>
</evidence>
<dbReference type="AlphaFoldDB" id="A0A2J6RKD4"/>
<dbReference type="EMBL" id="KZ613947">
    <property type="protein sequence ID" value="PMD38949.1"/>
    <property type="molecule type" value="Genomic_DNA"/>
</dbReference>
<dbReference type="SUPFAM" id="SSF63737">
    <property type="entry name" value="Leukotriene A4 hydrolase N-terminal domain"/>
    <property type="match status" value="1"/>
</dbReference>
<dbReference type="GO" id="GO:0008270">
    <property type="term" value="F:zinc ion binding"/>
    <property type="evidence" value="ECO:0007669"/>
    <property type="project" value="UniProtKB-UniRule"/>
</dbReference>
<keyword evidence="7 11" id="KW-0482">Metalloprotease</keyword>
<dbReference type="InterPro" id="IPR042097">
    <property type="entry name" value="Aminopeptidase_N-like_N_sf"/>
</dbReference>
<comment type="cofactor">
    <cofactor evidence="9 11">
        <name>Zn(2+)</name>
        <dbReference type="ChEBI" id="CHEBI:29105"/>
    </cofactor>
    <text evidence="9 11">Binds 1 zinc ion per subunit.</text>
</comment>
<dbReference type="SUPFAM" id="SSF55486">
    <property type="entry name" value="Metalloproteases ('zincins'), catalytic domain"/>
    <property type="match status" value="1"/>
</dbReference>
<dbReference type="EC" id="3.4.11.-" evidence="11"/>
<evidence type="ECO:0000256" key="1">
    <source>
        <dbReference type="ARBA" id="ARBA00010136"/>
    </source>
</evidence>
<dbReference type="InterPro" id="IPR014782">
    <property type="entry name" value="Peptidase_M1_dom"/>
</dbReference>
<evidence type="ECO:0000256" key="6">
    <source>
        <dbReference type="ARBA" id="ARBA00022833"/>
    </source>
</evidence>
<dbReference type="OrthoDB" id="10031169at2759"/>
<evidence type="ECO:0000256" key="7">
    <source>
        <dbReference type="ARBA" id="ARBA00023049"/>
    </source>
</evidence>
<accession>A0A2J6RKD4</accession>
<dbReference type="Pfam" id="PF01433">
    <property type="entry name" value="Peptidase_M1"/>
    <property type="match status" value="1"/>
</dbReference>
<evidence type="ECO:0000256" key="9">
    <source>
        <dbReference type="PIRSR" id="PIRSR634016-3"/>
    </source>
</evidence>
<reference evidence="15 16" key="1">
    <citation type="submission" date="2016-04" db="EMBL/GenBank/DDBJ databases">
        <title>A degradative enzymes factory behind the ericoid mycorrhizal symbiosis.</title>
        <authorList>
            <consortium name="DOE Joint Genome Institute"/>
            <person name="Martino E."/>
            <person name="Morin E."/>
            <person name="Grelet G."/>
            <person name="Kuo A."/>
            <person name="Kohler A."/>
            <person name="Daghino S."/>
            <person name="Barry K."/>
            <person name="Choi C."/>
            <person name="Cichocki N."/>
            <person name="Clum A."/>
            <person name="Copeland A."/>
            <person name="Hainaut M."/>
            <person name="Haridas S."/>
            <person name="Labutti K."/>
            <person name="Lindquist E."/>
            <person name="Lipzen A."/>
            <person name="Khouja H.-R."/>
            <person name="Murat C."/>
            <person name="Ohm R."/>
            <person name="Olson A."/>
            <person name="Spatafora J."/>
            <person name="Veneault-Fourrey C."/>
            <person name="Henrissat B."/>
            <person name="Grigoriev I."/>
            <person name="Martin F."/>
            <person name="Perotto S."/>
        </authorList>
    </citation>
    <scope>NUCLEOTIDE SEQUENCE [LARGE SCALE GENOMIC DNA]</scope>
    <source>
        <strain evidence="15 16">F</strain>
    </source>
</reference>
<evidence type="ECO:0000259" key="13">
    <source>
        <dbReference type="Pfam" id="PF11838"/>
    </source>
</evidence>
<evidence type="ECO:0000256" key="4">
    <source>
        <dbReference type="ARBA" id="ARBA00022723"/>
    </source>
</evidence>
<feature type="domain" description="Peptidase M1 membrane alanine aminopeptidase" evidence="12">
    <location>
        <begin position="255"/>
        <end position="487"/>
    </location>
</feature>
<keyword evidence="4 9" id="KW-0479">Metal-binding</keyword>
<keyword evidence="16" id="KW-1185">Reference proteome</keyword>
<evidence type="ECO:0000259" key="12">
    <source>
        <dbReference type="Pfam" id="PF01433"/>
    </source>
</evidence>
<dbReference type="Pfam" id="PF11838">
    <property type="entry name" value="ERAP1_C"/>
    <property type="match status" value="1"/>
</dbReference>
<dbReference type="Gene3D" id="1.10.390.10">
    <property type="entry name" value="Neutral Protease Domain 2"/>
    <property type="match status" value="1"/>
</dbReference>
<feature type="binding site" evidence="9">
    <location>
        <position position="350"/>
    </location>
    <ligand>
        <name>Zn(2+)</name>
        <dbReference type="ChEBI" id="CHEBI:29105"/>
        <note>catalytic</note>
    </ligand>
</feature>
<sequence length="896" mass="100732">MAVNFNDRDVLPDTIKPINYDISIYDIELGGNFGYQGTVSILSKIIKNSKEIVLNSHELKIHSAEVQLEHTKTQQAFVASNISYDAPRQRVTLSFPEEIPLSEKAVILIKFQGTINNDMAGFYRSKYKPTVPPASSVPKDGEHHVMFSTQFESCDARRAFPCFDEPNLKATFDFQIEFPEDQIALSNMPEKTVKKGKDGFKIVSFERTPIMSTYLLAWAVGDFEYIEDFTTRTYDGKHLPVRVYTTKGLKAQAQYALEHAPQIIDYFSEIFQIDYPLPKCDLLAVHEFSHGAMENWGLITYRTTALLFDEKSSDVKYKNRIAYVVAHELAHQWFGDLVTMDWWNELWLNEVLAEQVQIAILVEFSCFATWVGWLATDHIHPDWHVWPQFVSDGMQTAFTLDSLRSSHPIEVPVKDALDVDQIFDHISYLKGSSVIRMLANHLGQETFLKGVSDYLKAHAYGNAKTNDLWFALSQASGLDVSALMDPWIQSIGFPVLTVSEEPNQISIKQARYLSTGDVRPEDDTTTWWVPLGLEGKSGTTAVASIAFTKKEDVIRDIDDSFYKLNKDNAGFYRVNLPPARLTKLGRQIDRLSISDKIGLIGDAGALALSGEATTPGLLAFTEGFQAETNGLVWSRILGSLGMVKSVFSEDEIISNALKAYTLKLITPAVENIGWEARPGEDFLTSQLRGTLLLSAGANGHEKVIAEAKRQFDLYTTGKGQIDPNLRGAIFGIAIREGGKSEYAALKKEWQTTTSVDGREISLRALGRIKDTELLPDFLEFLFNEVATQDMHTGAIMLAANSKTRRGLWEYIQKNFDPIKEKLGKNMVVLDRFLKQSLIKFNDRASEKEIAEFFAGKDNRGYDRSLNVISDTILGRASYKERDAPIVLEWLTAHGYA</sequence>
<protein>
    <recommendedName>
        <fullName evidence="11">Aminopeptidase</fullName>
        <ecNumber evidence="11">3.4.11.-</ecNumber>
    </recommendedName>
</protein>
<dbReference type="Gene3D" id="2.60.40.1730">
    <property type="entry name" value="tricorn interacting facor f3 domain"/>
    <property type="match status" value="1"/>
</dbReference>
<dbReference type="FunFam" id="2.60.40.1730:FF:000002">
    <property type="entry name" value="Aminopeptidase"/>
    <property type="match status" value="1"/>
</dbReference>
<evidence type="ECO:0000256" key="5">
    <source>
        <dbReference type="ARBA" id="ARBA00022801"/>
    </source>
</evidence>
<evidence type="ECO:0000259" key="14">
    <source>
        <dbReference type="Pfam" id="PF17900"/>
    </source>
</evidence>
<dbReference type="FunFam" id="1.25.50.20:FF:000002">
    <property type="entry name" value="Aminopeptidase"/>
    <property type="match status" value="1"/>
</dbReference>
<keyword evidence="6 9" id="KW-0862">Zinc</keyword>
<keyword evidence="2 11" id="KW-0031">Aminopeptidase</keyword>
<dbReference type="CDD" id="cd09601">
    <property type="entry name" value="M1_APN-Q_like"/>
    <property type="match status" value="1"/>
</dbReference>
<dbReference type="InterPro" id="IPR045357">
    <property type="entry name" value="Aminopeptidase_N-like_N"/>
</dbReference>
<dbReference type="GO" id="GO:0070006">
    <property type="term" value="F:metalloaminopeptidase activity"/>
    <property type="evidence" value="ECO:0007669"/>
    <property type="project" value="TreeGrafter"/>
</dbReference>
<dbReference type="Gene3D" id="2.60.40.1910">
    <property type="match status" value="1"/>
</dbReference>
<dbReference type="FunFam" id="2.60.40.1910:FF:000004">
    <property type="entry name" value="Aminopeptidase"/>
    <property type="match status" value="1"/>
</dbReference>